<dbReference type="InterPro" id="IPR027417">
    <property type="entry name" value="P-loop_NTPase"/>
</dbReference>
<dbReference type="SUPFAM" id="SSF47413">
    <property type="entry name" value="lambda repressor-like DNA-binding domains"/>
    <property type="match status" value="1"/>
</dbReference>
<protein>
    <submittedName>
        <fullName evidence="2">AfsR family transcriptional regulator</fullName>
    </submittedName>
</protein>
<dbReference type="Gene3D" id="1.25.40.10">
    <property type="entry name" value="Tetratricopeptide repeat domain"/>
    <property type="match status" value="2"/>
</dbReference>
<dbReference type="Pfam" id="PF13560">
    <property type="entry name" value="HTH_31"/>
    <property type="match status" value="1"/>
</dbReference>
<dbReference type="AlphaFoldDB" id="A0A2W2CTL2"/>
<dbReference type="PRINTS" id="PR00364">
    <property type="entry name" value="DISEASERSIST"/>
</dbReference>
<dbReference type="SMART" id="SM00530">
    <property type="entry name" value="HTH_XRE"/>
    <property type="match status" value="1"/>
</dbReference>
<reference evidence="2 3" key="1">
    <citation type="submission" date="2018-01" db="EMBL/GenBank/DDBJ databases">
        <title>Draft genome sequence of Jishengella endophytica.</title>
        <authorList>
            <person name="Sahin N."/>
            <person name="Ay H."/>
            <person name="Saygin H."/>
        </authorList>
    </citation>
    <scope>NUCLEOTIDE SEQUENCE [LARGE SCALE GENOMIC DNA]</scope>
    <source>
        <strain evidence="2 3">DSM 45430</strain>
    </source>
</reference>
<dbReference type="InterPro" id="IPR010982">
    <property type="entry name" value="Lambda_DNA-bd_dom_sf"/>
</dbReference>
<name>A0A2W2CTL2_9ACTN</name>
<dbReference type="Gene3D" id="1.10.260.40">
    <property type="entry name" value="lambda repressor-like DNA-binding domains"/>
    <property type="match status" value="1"/>
</dbReference>
<dbReference type="InterPro" id="IPR049945">
    <property type="entry name" value="AAA_22"/>
</dbReference>
<proteinExistence type="predicted"/>
<dbReference type="Pfam" id="PF13401">
    <property type="entry name" value="AAA_22"/>
    <property type="match status" value="1"/>
</dbReference>
<dbReference type="Gene3D" id="3.40.50.300">
    <property type="entry name" value="P-loop containing nucleotide triphosphate hydrolases"/>
    <property type="match status" value="1"/>
</dbReference>
<sequence length="754" mass="80856">MTPSTWYGGEGRVRAGEGTSLGRLLRHHRAAAGLTIEELADRSGVSSRALSNLERDLVRRPQRRTLTAVLDVLAPPAGDRALIEETARAGRPPLGPCPMPAPPADFTGRAESLGRLGELVESAEPPAVVAVLTGQPGVGKTALALRAAHDLTERYPDGRFFVDLRGTHQHPASAGEVLQRLLLALGLSESRIPADVDERARIYRGLLRHRRALLVLDNAASEEQVRPLLPGDGPALVLLTCRRWLSGLEAVHWLPQEPLSPAESTALLRAVGRVEDVAPERITALATHCGHLPLALRIAGQRLRDDPALTVADLNARLAQARNRVAAIDGDNSGLSAALALSYRWLSVTGRTTLRRLALIPGPDFTADAAAVLCGVDVTEAEDRLDGLVESGLLGLRPPDRYGLHDLVRDFAMTCLERDEPSAAPALRESLVTWLLEATVRAGRHFEPGGPAPDDESDADQARDWLDAERENWLPALRIAAETGRDDLVVAVSDALHWFSDQRIYLDIWPEVFRLAAEAATRTGDLARQATHLNYLSWAQTLCLNDASAGLATARAALRSARRAGDRAQQGWALLYAASAQLRLREFDAALRLLRRGSGVLSAAGDHEGTVQAVSMTGIALRALGRTPDALRAHRRTLRLLRDAEFPIAAVPRAYSDAITCRWIGSNLADLGRWDEAVGALREAVTGSRACGLRTQELAALIGLAEALRRTGRAAEAGEYLAAAVELADSLGDAESVARARAALAELNSGAVSG</sequence>
<dbReference type="InterPro" id="IPR001387">
    <property type="entry name" value="Cro/C1-type_HTH"/>
</dbReference>
<dbReference type="GO" id="GO:0043531">
    <property type="term" value="F:ADP binding"/>
    <property type="evidence" value="ECO:0007669"/>
    <property type="project" value="InterPro"/>
</dbReference>
<dbReference type="EMBL" id="POTX01000001">
    <property type="protein sequence ID" value="PZG01191.1"/>
    <property type="molecule type" value="Genomic_DNA"/>
</dbReference>
<dbReference type="PROSITE" id="PS50943">
    <property type="entry name" value="HTH_CROC1"/>
    <property type="match status" value="1"/>
</dbReference>
<dbReference type="GO" id="GO:0003677">
    <property type="term" value="F:DNA binding"/>
    <property type="evidence" value="ECO:0007669"/>
    <property type="project" value="InterPro"/>
</dbReference>
<dbReference type="PANTHER" id="PTHR47691:SF3">
    <property type="entry name" value="HTH-TYPE TRANSCRIPTIONAL REGULATOR RV0890C-RELATED"/>
    <property type="match status" value="1"/>
</dbReference>
<dbReference type="InterPro" id="IPR011990">
    <property type="entry name" value="TPR-like_helical_dom_sf"/>
</dbReference>
<dbReference type="Proteomes" id="UP000248627">
    <property type="component" value="Unassembled WGS sequence"/>
</dbReference>
<dbReference type="CDD" id="cd00093">
    <property type="entry name" value="HTH_XRE"/>
    <property type="match status" value="1"/>
</dbReference>
<comment type="caution">
    <text evidence="2">The sequence shown here is derived from an EMBL/GenBank/DDBJ whole genome shotgun (WGS) entry which is preliminary data.</text>
</comment>
<accession>A0A2W2CTL2</accession>
<dbReference type="SUPFAM" id="SSF52540">
    <property type="entry name" value="P-loop containing nucleoside triphosphate hydrolases"/>
    <property type="match status" value="1"/>
</dbReference>
<dbReference type="OrthoDB" id="7628974at2"/>
<organism evidence="2 3">
    <name type="scientific">Micromonospora endophytica</name>
    <dbReference type="NCBI Taxonomy" id="515350"/>
    <lineage>
        <taxon>Bacteria</taxon>
        <taxon>Bacillati</taxon>
        <taxon>Actinomycetota</taxon>
        <taxon>Actinomycetes</taxon>
        <taxon>Micromonosporales</taxon>
        <taxon>Micromonosporaceae</taxon>
        <taxon>Micromonospora</taxon>
    </lineage>
</organism>
<evidence type="ECO:0000259" key="1">
    <source>
        <dbReference type="PROSITE" id="PS50943"/>
    </source>
</evidence>
<dbReference type="PANTHER" id="PTHR47691">
    <property type="entry name" value="REGULATOR-RELATED"/>
    <property type="match status" value="1"/>
</dbReference>
<dbReference type="SUPFAM" id="SSF48452">
    <property type="entry name" value="TPR-like"/>
    <property type="match status" value="2"/>
</dbReference>
<feature type="domain" description="HTH cro/C1-type" evidence="1">
    <location>
        <begin position="25"/>
        <end position="73"/>
    </location>
</feature>
<keyword evidence="3" id="KW-1185">Reference proteome</keyword>
<evidence type="ECO:0000313" key="2">
    <source>
        <dbReference type="EMBL" id="PZG01191.1"/>
    </source>
</evidence>
<gene>
    <name evidence="2" type="ORF">C1I93_00290</name>
</gene>
<evidence type="ECO:0000313" key="3">
    <source>
        <dbReference type="Proteomes" id="UP000248627"/>
    </source>
</evidence>
<dbReference type="RefSeq" id="WP_111241140.1">
    <property type="nucleotide sequence ID" value="NZ_AP023358.1"/>
</dbReference>